<keyword evidence="5" id="KW-0479">Metal-binding</keyword>
<feature type="region of interest" description="Disordered" evidence="8">
    <location>
        <begin position="379"/>
        <end position="400"/>
    </location>
</feature>
<evidence type="ECO:0000313" key="10">
    <source>
        <dbReference type="Proteomes" id="UP000192220"/>
    </source>
</evidence>
<organism evidence="10 11">
    <name type="scientific">Austrofundulus limnaeus</name>
    <name type="common">Annual killifish</name>
    <dbReference type="NCBI Taxonomy" id="52670"/>
    <lineage>
        <taxon>Eukaryota</taxon>
        <taxon>Metazoa</taxon>
        <taxon>Chordata</taxon>
        <taxon>Craniata</taxon>
        <taxon>Vertebrata</taxon>
        <taxon>Euteleostomi</taxon>
        <taxon>Actinopterygii</taxon>
        <taxon>Neopterygii</taxon>
        <taxon>Teleostei</taxon>
        <taxon>Neoteleostei</taxon>
        <taxon>Acanthomorphata</taxon>
        <taxon>Ovalentaria</taxon>
        <taxon>Atherinomorphae</taxon>
        <taxon>Cyprinodontiformes</taxon>
        <taxon>Rivulidae</taxon>
        <taxon>Austrofundulus</taxon>
    </lineage>
</organism>
<dbReference type="GO" id="GO:0004518">
    <property type="term" value="F:nuclease activity"/>
    <property type="evidence" value="ECO:0007669"/>
    <property type="project" value="UniProtKB-KW"/>
</dbReference>
<keyword evidence="4" id="KW-0540">Nuclease</keyword>
<dbReference type="GO" id="GO:0046872">
    <property type="term" value="F:metal ion binding"/>
    <property type="evidence" value="ECO:0007669"/>
    <property type="project" value="UniProtKB-KW"/>
</dbReference>
<proteinExistence type="inferred from homology"/>
<comment type="similarity">
    <text evidence="3">Belongs to the HARBI1 family.</text>
</comment>
<dbReference type="PANTHER" id="PTHR22930:SF255">
    <property type="entry name" value="ELONGIN B"/>
    <property type="match status" value="1"/>
</dbReference>
<evidence type="ECO:0000256" key="2">
    <source>
        <dbReference type="ARBA" id="ARBA00004123"/>
    </source>
</evidence>
<dbReference type="Proteomes" id="UP000192220">
    <property type="component" value="Unplaced"/>
</dbReference>
<sequence length="418" mass="46603">MDVGEHVLLAGKAVLDMMEREWQPLSAGELEHRLDQAVEEILEPELVAGLEPQTPRTVYVQFLQSKSTAGPQSFPATTDPPEGGAAGAEEQQETGGVDPAAVRYISELLQSSTSRTRMAGRARLSPSHTVLLSLSLLSERISYRSVSHRFQLEKGNVHRIFSSFCERINSLEEKLIRWPLGEEAEEMLSPLSVLHQDDEQEERVLRVLGVLGHTQIPVRLPAGKLDPEREAPAQKRVKKEAEPDSWLNLELVCSRRGRLLHCRISRGSDLDRGRSLRDKLKQHPELMPSRSCLVAGAGYPLTAQVLTPYSRVCGPKEELFNKTLEEHGQVLDRTVASLRARFKRLTYLDVGTYDRARAVVLTACVLHNVFVNMGQEIRGESGREGALNEEEEGEEDDEGVRRREAVADLLLKNAKSGS</sequence>
<feature type="region of interest" description="Disordered" evidence="8">
    <location>
        <begin position="68"/>
        <end position="96"/>
    </location>
</feature>
<accession>A0A2I4CKB4</accession>
<dbReference type="InParanoid" id="A0A2I4CKB4"/>
<dbReference type="GO" id="GO:0016787">
    <property type="term" value="F:hydrolase activity"/>
    <property type="evidence" value="ECO:0007669"/>
    <property type="project" value="UniProtKB-KW"/>
</dbReference>
<comment type="cofactor">
    <cofactor evidence="1">
        <name>a divalent metal cation</name>
        <dbReference type="ChEBI" id="CHEBI:60240"/>
    </cofactor>
</comment>
<dbReference type="GO" id="GO:0005634">
    <property type="term" value="C:nucleus"/>
    <property type="evidence" value="ECO:0007669"/>
    <property type="project" value="UniProtKB-SubCell"/>
</dbReference>
<dbReference type="InterPro" id="IPR027806">
    <property type="entry name" value="HARBI1_dom"/>
</dbReference>
<evidence type="ECO:0000256" key="7">
    <source>
        <dbReference type="ARBA" id="ARBA00023242"/>
    </source>
</evidence>
<feature type="compositionally biased region" description="Acidic residues" evidence="8">
    <location>
        <begin position="387"/>
        <end position="398"/>
    </location>
</feature>
<keyword evidence="7" id="KW-0539">Nucleus</keyword>
<evidence type="ECO:0000256" key="5">
    <source>
        <dbReference type="ARBA" id="ARBA00022723"/>
    </source>
</evidence>
<evidence type="ECO:0000256" key="6">
    <source>
        <dbReference type="ARBA" id="ARBA00022801"/>
    </source>
</evidence>
<dbReference type="KEGG" id="alim:106529522"/>
<name>A0A2I4CKB4_AUSLI</name>
<evidence type="ECO:0000259" key="9">
    <source>
        <dbReference type="Pfam" id="PF13359"/>
    </source>
</evidence>
<dbReference type="OrthoDB" id="2668416at2759"/>
<comment type="subcellular location">
    <subcellularLocation>
        <location evidence="2">Nucleus</location>
    </subcellularLocation>
</comment>
<keyword evidence="6" id="KW-0378">Hydrolase</keyword>
<keyword evidence="10" id="KW-1185">Reference proteome</keyword>
<feature type="domain" description="DDE Tnp4" evidence="9">
    <location>
        <begin position="247"/>
        <end position="368"/>
    </location>
</feature>
<evidence type="ECO:0000256" key="4">
    <source>
        <dbReference type="ARBA" id="ARBA00022722"/>
    </source>
</evidence>
<reference evidence="11" key="1">
    <citation type="submission" date="2025-08" db="UniProtKB">
        <authorList>
            <consortium name="RefSeq"/>
        </authorList>
    </citation>
    <scope>IDENTIFICATION</scope>
    <source>
        <strain evidence="11">Quisiro</strain>
        <tissue evidence="11">Liver</tissue>
    </source>
</reference>
<evidence type="ECO:0000313" key="11">
    <source>
        <dbReference type="RefSeq" id="XP_013880432.1"/>
    </source>
</evidence>
<gene>
    <name evidence="11" type="primary">LOC106529522</name>
</gene>
<evidence type="ECO:0000256" key="8">
    <source>
        <dbReference type="SAM" id="MobiDB-lite"/>
    </source>
</evidence>
<dbReference type="PANTHER" id="PTHR22930">
    <property type="match status" value="1"/>
</dbReference>
<evidence type="ECO:0000256" key="3">
    <source>
        <dbReference type="ARBA" id="ARBA00006958"/>
    </source>
</evidence>
<dbReference type="GeneID" id="106529522"/>
<dbReference type="Pfam" id="PF13359">
    <property type="entry name" value="DDE_Tnp_4"/>
    <property type="match status" value="1"/>
</dbReference>
<feature type="compositionally biased region" description="Low complexity" evidence="8">
    <location>
        <begin position="75"/>
        <end position="96"/>
    </location>
</feature>
<protein>
    <submittedName>
        <fullName evidence="11">Uncharacterized protein LOC106529522</fullName>
    </submittedName>
</protein>
<dbReference type="RefSeq" id="XP_013880432.1">
    <property type="nucleotide sequence ID" value="XM_014024978.1"/>
</dbReference>
<evidence type="ECO:0000256" key="1">
    <source>
        <dbReference type="ARBA" id="ARBA00001968"/>
    </source>
</evidence>
<dbReference type="AlphaFoldDB" id="A0A2I4CKB4"/>
<dbReference type="InterPro" id="IPR045249">
    <property type="entry name" value="HARBI1-like"/>
</dbReference>